<organism evidence="3 4">
    <name type="scientific">Sutcliffiella rhizosphaerae</name>
    <dbReference type="NCBI Taxonomy" id="2880967"/>
    <lineage>
        <taxon>Bacteria</taxon>
        <taxon>Bacillati</taxon>
        <taxon>Bacillota</taxon>
        <taxon>Bacilli</taxon>
        <taxon>Bacillales</taxon>
        <taxon>Bacillaceae</taxon>
        <taxon>Sutcliffiella</taxon>
    </lineage>
</organism>
<evidence type="ECO:0000256" key="1">
    <source>
        <dbReference type="ARBA" id="ARBA00023251"/>
    </source>
</evidence>
<accession>A0ABM8YPH3</accession>
<dbReference type="Gene3D" id="3.40.630.30">
    <property type="match status" value="1"/>
</dbReference>
<dbReference type="Proteomes" id="UP000789833">
    <property type="component" value="Unassembled WGS sequence"/>
</dbReference>
<dbReference type="PROSITE" id="PS51186">
    <property type="entry name" value="GNAT"/>
    <property type="match status" value="1"/>
</dbReference>
<dbReference type="EMBL" id="CAKJTJ010000014">
    <property type="protein sequence ID" value="CAG9621900.1"/>
    <property type="molecule type" value="Genomic_DNA"/>
</dbReference>
<feature type="domain" description="N-acetyltransferase" evidence="2">
    <location>
        <begin position="8"/>
        <end position="174"/>
    </location>
</feature>
<protein>
    <submittedName>
        <fullName evidence="3">Bifunctional AAC/APH</fullName>
    </submittedName>
</protein>
<dbReference type="SUPFAM" id="SSF55729">
    <property type="entry name" value="Acyl-CoA N-acyltransferases (Nat)"/>
    <property type="match status" value="1"/>
</dbReference>
<dbReference type="PANTHER" id="PTHR31438:SF1">
    <property type="entry name" value="LYSINE N-ACYLTRANSFERASE C17G9.06C-RELATED"/>
    <property type="match status" value="1"/>
</dbReference>
<proteinExistence type="predicted"/>
<dbReference type="InterPro" id="IPR016181">
    <property type="entry name" value="Acyl_CoA_acyltransferase"/>
</dbReference>
<evidence type="ECO:0000313" key="4">
    <source>
        <dbReference type="Proteomes" id="UP000789833"/>
    </source>
</evidence>
<evidence type="ECO:0000313" key="3">
    <source>
        <dbReference type="EMBL" id="CAG9621900.1"/>
    </source>
</evidence>
<gene>
    <name evidence="3" type="primary">aacA-aphD</name>
    <name evidence="3" type="ORF">BACCIP111883_02691</name>
</gene>
<reference evidence="3 4" key="1">
    <citation type="submission" date="2021-10" db="EMBL/GenBank/DDBJ databases">
        <authorList>
            <person name="Criscuolo A."/>
        </authorList>
    </citation>
    <scope>NUCLEOTIDE SEQUENCE [LARGE SCALE GENOMIC DNA]</scope>
    <source>
        <strain evidence="4">CIP 111883</strain>
    </source>
</reference>
<keyword evidence="4" id="KW-1185">Reference proteome</keyword>
<evidence type="ECO:0000259" key="2">
    <source>
        <dbReference type="PROSITE" id="PS51186"/>
    </source>
</evidence>
<name>A0ABM8YPH3_9BACI</name>
<dbReference type="Pfam" id="PF13523">
    <property type="entry name" value="Acetyltransf_8"/>
    <property type="match status" value="1"/>
</dbReference>
<dbReference type="RefSeq" id="WP_230501888.1">
    <property type="nucleotide sequence ID" value="NZ_CAKJTJ010000014.1"/>
</dbReference>
<keyword evidence="1" id="KW-0046">Antibiotic resistance</keyword>
<sequence>MLYQQGDMKVRNLEKRDAKLLLKWLTDSSVLQYYEGRDKVFDIESIQRKFFQRTDVIRRYIVECQNQRIGYIQVYPINKHTSPFVEYFQEKDVVGMDQFIGESAYLNKGIGTQLLTSMVQYLTEKEGVGKILMDPMVTNARAVRCYEKSGFIKKQVLSNHLLHEGAYRDCWLMEYAKKCGL</sequence>
<comment type="caution">
    <text evidence="3">The sequence shown here is derived from an EMBL/GenBank/DDBJ whole genome shotgun (WGS) entry which is preliminary data.</text>
</comment>
<dbReference type="PANTHER" id="PTHR31438">
    <property type="entry name" value="LYSINE N-ACYLTRANSFERASE C17G9.06C-RELATED"/>
    <property type="match status" value="1"/>
</dbReference>
<dbReference type="InterPro" id="IPR000182">
    <property type="entry name" value="GNAT_dom"/>
</dbReference>